<dbReference type="KEGG" id="hro:HELRODRAFT_180007"/>
<dbReference type="Proteomes" id="UP000015101">
    <property type="component" value="Unassembled WGS sequence"/>
</dbReference>
<dbReference type="InterPro" id="IPR008979">
    <property type="entry name" value="Galactose-bd-like_sf"/>
</dbReference>
<dbReference type="EMBL" id="KB097558">
    <property type="protein sequence ID" value="ESN94902.1"/>
    <property type="molecule type" value="Genomic_DNA"/>
</dbReference>
<evidence type="ECO:0000313" key="3">
    <source>
        <dbReference type="EnsemblMetazoa" id="HelroP180007"/>
    </source>
</evidence>
<evidence type="ECO:0000313" key="4">
    <source>
        <dbReference type="Proteomes" id="UP000015101"/>
    </source>
</evidence>
<name>T1FFC2_HELRO</name>
<dbReference type="CTD" id="20207521"/>
<dbReference type="PANTHER" id="PTHR45713">
    <property type="entry name" value="FTP DOMAIN-CONTAINING PROTEIN"/>
    <property type="match status" value="1"/>
</dbReference>
<sequence>MFELLGVVNRQTLTYNLLKIYKSNETHIDETECLKLPKNLALGAYTYNSSAHVINSTMMLTSFFAVDGKNGVDDNFPHCSTTEPGFEPHWIGVDLGNKFLVKSVVLYAGLTNAGLDKPNNLNNFIVGVSNRSLDIYPPVRGQYALCGQYAHKVFSKEVVLMNCSSSTPPARYVILQQYSSPNGEVISVCELEIYGVPFGVQKKNILKHKPATSSSVFTERGISTQCGSFEASLIVDGFHDNQMYDCHCGHVSGTVGEPNWFMVNMQDMHYVDFILFTSRNSFPIRHRDDNFYIGFSNLLNYQPVRNQYPLCGQWSGEVPTGSKVLMKCNANLPSFSFLIAQQAVDAHDGMFTICELEAYSPLSRDSFVWKKKANILLTGFKVKSLKVRDVIECFLCCRQFGGCDSINFQAASKLCELNKHPNGYSRSLNSNANWAFYVVHYY</sequence>
<dbReference type="InParanoid" id="T1FFC2"/>
<dbReference type="InterPro" id="IPR003609">
    <property type="entry name" value="Pan_app"/>
</dbReference>
<dbReference type="AlphaFoldDB" id="T1FFC2"/>
<evidence type="ECO:0000259" key="1">
    <source>
        <dbReference type="Pfam" id="PF00024"/>
    </source>
</evidence>
<dbReference type="Pfam" id="PF00024">
    <property type="entry name" value="PAN_1"/>
    <property type="match status" value="1"/>
</dbReference>
<protein>
    <recommendedName>
        <fullName evidence="1">Apple domain-containing protein</fullName>
    </recommendedName>
</protein>
<dbReference type="RefSeq" id="XP_009027024.1">
    <property type="nucleotide sequence ID" value="XM_009028776.1"/>
</dbReference>
<dbReference type="GeneID" id="20207521"/>
<proteinExistence type="predicted"/>
<accession>T1FFC2</accession>
<keyword evidence="4" id="KW-1185">Reference proteome</keyword>
<dbReference type="OrthoDB" id="547680at2759"/>
<reference evidence="2 4" key="2">
    <citation type="journal article" date="2013" name="Nature">
        <title>Insights into bilaterian evolution from three spiralian genomes.</title>
        <authorList>
            <person name="Simakov O."/>
            <person name="Marletaz F."/>
            <person name="Cho S.J."/>
            <person name="Edsinger-Gonzales E."/>
            <person name="Havlak P."/>
            <person name="Hellsten U."/>
            <person name="Kuo D.H."/>
            <person name="Larsson T."/>
            <person name="Lv J."/>
            <person name="Arendt D."/>
            <person name="Savage R."/>
            <person name="Osoegawa K."/>
            <person name="de Jong P."/>
            <person name="Grimwood J."/>
            <person name="Chapman J.A."/>
            <person name="Shapiro H."/>
            <person name="Aerts A."/>
            <person name="Otillar R.P."/>
            <person name="Terry A.Y."/>
            <person name="Boore J.L."/>
            <person name="Grigoriev I.V."/>
            <person name="Lindberg D.R."/>
            <person name="Seaver E.C."/>
            <person name="Weisblat D.A."/>
            <person name="Putnam N.H."/>
            <person name="Rokhsar D.S."/>
        </authorList>
    </citation>
    <scope>NUCLEOTIDE SEQUENCE</scope>
</reference>
<dbReference type="SUPFAM" id="SSF49785">
    <property type="entry name" value="Galactose-binding domain-like"/>
    <property type="match status" value="2"/>
</dbReference>
<dbReference type="EMBL" id="AMQM01007068">
    <property type="status" value="NOT_ANNOTATED_CDS"/>
    <property type="molecule type" value="Genomic_DNA"/>
</dbReference>
<dbReference type="Gene3D" id="2.60.120.260">
    <property type="entry name" value="Galactose-binding domain-like"/>
    <property type="match status" value="2"/>
</dbReference>
<reference evidence="3" key="3">
    <citation type="submission" date="2015-06" db="UniProtKB">
        <authorList>
            <consortium name="EnsemblMetazoa"/>
        </authorList>
    </citation>
    <scope>IDENTIFICATION</scope>
</reference>
<evidence type="ECO:0000313" key="2">
    <source>
        <dbReference type="EMBL" id="ESN94902.1"/>
    </source>
</evidence>
<dbReference type="HOGENOM" id="CLU_038742_1_0_1"/>
<dbReference type="PANTHER" id="PTHR45713:SF6">
    <property type="entry name" value="F5_8 TYPE C DOMAIN-CONTAINING PROTEIN"/>
    <property type="match status" value="1"/>
</dbReference>
<feature type="domain" description="Apple" evidence="1">
    <location>
        <begin position="376"/>
        <end position="429"/>
    </location>
</feature>
<dbReference type="InterPro" id="IPR051941">
    <property type="entry name" value="BG_Antigen-Binding_Lectin"/>
</dbReference>
<dbReference type="eggNOG" id="ENOG502T0PR">
    <property type="taxonomic scope" value="Eukaryota"/>
</dbReference>
<organism evidence="3 4">
    <name type="scientific">Helobdella robusta</name>
    <name type="common">Californian leech</name>
    <dbReference type="NCBI Taxonomy" id="6412"/>
    <lineage>
        <taxon>Eukaryota</taxon>
        <taxon>Metazoa</taxon>
        <taxon>Spiralia</taxon>
        <taxon>Lophotrochozoa</taxon>
        <taxon>Annelida</taxon>
        <taxon>Clitellata</taxon>
        <taxon>Hirudinea</taxon>
        <taxon>Rhynchobdellida</taxon>
        <taxon>Glossiphoniidae</taxon>
        <taxon>Helobdella</taxon>
    </lineage>
</organism>
<gene>
    <name evidence="3" type="primary">20207521</name>
    <name evidence="2" type="ORF">HELRODRAFT_180007</name>
</gene>
<reference evidence="4" key="1">
    <citation type="submission" date="2012-12" db="EMBL/GenBank/DDBJ databases">
        <authorList>
            <person name="Hellsten U."/>
            <person name="Grimwood J."/>
            <person name="Chapman J.A."/>
            <person name="Shapiro H."/>
            <person name="Aerts A."/>
            <person name="Otillar R.P."/>
            <person name="Terry A.Y."/>
            <person name="Boore J.L."/>
            <person name="Simakov O."/>
            <person name="Marletaz F."/>
            <person name="Cho S.-J."/>
            <person name="Edsinger-Gonzales E."/>
            <person name="Havlak P."/>
            <person name="Kuo D.-H."/>
            <person name="Larsson T."/>
            <person name="Lv J."/>
            <person name="Arendt D."/>
            <person name="Savage R."/>
            <person name="Osoegawa K."/>
            <person name="de Jong P."/>
            <person name="Lindberg D.R."/>
            <person name="Seaver E.C."/>
            <person name="Weisblat D.A."/>
            <person name="Putnam N.H."/>
            <person name="Grigoriev I.V."/>
            <person name="Rokhsar D.S."/>
        </authorList>
    </citation>
    <scope>NUCLEOTIDE SEQUENCE</scope>
</reference>
<dbReference type="EnsemblMetazoa" id="HelroT180007">
    <property type="protein sequence ID" value="HelroP180007"/>
    <property type="gene ID" value="HelroG180007"/>
</dbReference>